<reference evidence="2" key="1">
    <citation type="journal article" date="2022" name="Mol. Ecol. Resour.">
        <title>The genomes of chicory, endive, great burdock and yacon provide insights into Asteraceae palaeo-polyploidization history and plant inulin production.</title>
        <authorList>
            <person name="Fan W."/>
            <person name="Wang S."/>
            <person name="Wang H."/>
            <person name="Wang A."/>
            <person name="Jiang F."/>
            <person name="Liu H."/>
            <person name="Zhao H."/>
            <person name="Xu D."/>
            <person name="Zhang Y."/>
        </authorList>
    </citation>
    <scope>NUCLEOTIDE SEQUENCE [LARGE SCALE GENOMIC DNA]</scope>
    <source>
        <strain evidence="2">cv. Yunnan</strain>
    </source>
</reference>
<proteinExistence type="predicted"/>
<accession>A0ACB9HHV9</accession>
<evidence type="ECO:0000313" key="1">
    <source>
        <dbReference type="EMBL" id="KAI3794896.1"/>
    </source>
</evidence>
<comment type="caution">
    <text evidence="1">The sequence shown here is derived from an EMBL/GenBank/DDBJ whole genome shotgun (WGS) entry which is preliminary data.</text>
</comment>
<evidence type="ECO:0000313" key="2">
    <source>
        <dbReference type="Proteomes" id="UP001056120"/>
    </source>
</evidence>
<reference evidence="1 2" key="2">
    <citation type="journal article" date="2022" name="Mol. Ecol. Resour.">
        <title>The genomes of chicory, endive, great burdock and yacon provide insights into Asteraceae paleo-polyploidization history and plant inulin production.</title>
        <authorList>
            <person name="Fan W."/>
            <person name="Wang S."/>
            <person name="Wang H."/>
            <person name="Wang A."/>
            <person name="Jiang F."/>
            <person name="Liu H."/>
            <person name="Zhao H."/>
            <person name="Xu D."/>
            <person name="Zhang Y."/>
        </authorList>
    </citation>
    <scope>NUCLEOTIDE SEQUENCE [LARGE SCALE GENOMIC DNA]</scope>
    <source>
        <strain evidence="2">cv. Yunnan</strain>
        <tissue evidence="1">Leaves</tissue>
    </source>
</reference>
<name>A0ACB9HHV9_9ASTR</name>
<gene>
    <name evidence="1" type="ORF">L1987_37537</name>
</gene>
<dbReference type="EMBL" id="CM042029">
    <property type="protein sequence ID" value="KAI3794896.1"/>
    <property type="molecule type" value="Genomic_DNA"/>
</dbReference>
<organism evidence="1 2">
    <name type="scientific">Smallanthus sonchifolius</name>
    <dbReference type="NCBI Taxonomy" id="185202"/>
    <lineage>
        <taxon>Eukaryota</taxon>
        <taxon>Viridiplantae</taxon>
        <taxon>Streptophyta</taxon>
        <taxon>Embryophyta</taxon>
        <taxon>Tracheophyta</taxon>
        <taxon>Spermatophyta</taxon>
        <taxon>Magnoliopsida</taxon>
        <taxon>eudicotyledons</taxon>
        <taxon>Gunneridae</taxon>
        <taxon>Pentapetalae</taxon>
        <taxon>asterids</taxon>
        <taxon>campanulids</taxon>
        <taxon>Asterales</taxon>
        <taxon>Asteraceae</taxon>
        <taxon>Asteroideae</taxon>
        <taxon>Heliantheae alliance</taxon>
        <taxon>Millerieae</taxon>
        <taxon>Smallanthus</taxon>
    </lineage>
</organism>
<keyword evidence="2" id="KW-1185">Reference proteome</keyword>
<protein>
    <submittedName>
        <fullName evidence="1">Uncharacterized protein</fullName>
    </submittedName>
</protein>
<dbReference type="Proteomes" id="UP001056120">
    <property type="component" value="Linkage Group LG12"/>
</dbReference>
<sequence>MMLFHFRILTGVIMQRLEEIGADQWLVPHGNRSLRCTGVALSVAVGLLGACLPGTSGHIVALVGGSCTIGHGSEEKGYNKIVSQDLSDPVRSHKDLDKDAALYFRKTLQFYEELAKQMVGVAEMKVLIKRTGGLVVLSESFGHPVFKDSFKRVFRTGEEYLGLSYNGILEINCSKDIKIKKGPAVASTAIGQENTTAWKLCGLDEDTCLTVLFDISSSDKPDHSENMNPQLFIQTITRVLTKSGLYQKSFDQETAAVVMARLTSYKMETEVFNNSPDETAYFRMMLNRESITNTTVMIQPSLISYSLNSLLDVASISADRILMLDLYFSVVIFHGLTIAQWRNMGYQDQPEHQAFAQLLQAPHEDAELIMRDRFPIPRLVVCDQHGSQALFLLAKLNPSSSYNNEVGSGMDVIFTDDVSLQVFFEHLQRLAVQSS</sequence>